<dbReference type="InterPro" id="IPR014833">
    <property type="entry name" value="TnsA_N"/>
</dbReference>
<dbReference type="AlphaFoldDB" id="A0A5D0WNQ1"/>
<dbReference type="Proteomes" id="UP000322619">
    <property type="component" value="Unassembled WGS sequence"/>
</dbReference>
<evidence type="ECO:0000259" key="1">
    <source>
        <dbReference type="Pfam" id="PF08722"/>
    </source>
</evidence>
<dbReference type="Pfam" id="PF08722">
    <property type="entry name" value="Tn7_TnsA-like_N"/>
    <property type="match status" value="1"/>
</dbReference>
<dbReference type="Gene3D" id="3.40.1350.10">
    <property type="match status" value="1"/>
</dbReference>
<proteinExistence type="predicted"/>
<organism evidence="2 3">
    <name type="scientific">Acetobacterium wieringae</name>
    <dbReference type="NCBI Taxonomy" id="52694"/>
    <lineage>
        <taxon>Bacteria</taxon>
        <taxon>Bacillati</taxon>
        <taxon>Bacillota</taxon>
        <taxon>Clostridia</taxon>
        <taxon>Eubacteriales</taxon>
        <taxon>Eubacteriaceae</taxon>
        <taxon>Acetobacterium</taxon>
    </lineage>
</organism>
<gene>
    <name evidence="2" type="ORF">FXB42_09515</name>
</gene>
<sequence length="225" mass="26345">MLNKNPVNIARSKHYGSNYYVSHSKKLNRRVDFHSNLEYGNYLSVELNPNITTYLEQPVKGEILDENGKLCKTIFDMEVEYKNGVKELWEIKYSSELTGTDIASVRSQKQIEIQKKWCELNGINYRLRNEKDIFKGSEHLNNMRFMYHCLNRADIDLIYSNKNRLADIIEHAGCITIGELFKSYKDPDSVYPTITYFLINECIAADIYNQEISFETEVYHVAKKN</sequence>
<dbReference type="EMBL" id="VSLA01000016">
    <property type="protein sequence ID" value="TYC85398.1"/>
    <property type="molecule type" value="Genomic_DNA"/>
</dbReference>
<dbReference type="RefSeq" id="WP_148637628.1">
    <property type="nucleotide sequence ID" value="NZ_VSLA01000016.1"/>
</dbReference>
<feature type="domain" description="TnsA endonuclease N-terminal" evidence="1">
    <location>
        <begin position="48"/>
        <end position="130"/>
    </location>
</feature>
<name>A0A5D0WNQ1_9FIRM</name>
<protein>
    <recommendedName>
        <fullName evidence="1">TnsA endonuclease N-terminal domain-containing protein</fullName>
    </recommendedName>
</protein>
<comment type="caution">
    <text evidence="2">The sequence shown here is derived from an EMBL/GenBank/DDBJ whole genome shotgun (WGS) entry which is preliminary data.</text>
</comment>
<dbReference type="InterPro" id="IPR011856">
    <property type="entry name" value="tRNA_endonuc-like_dom_sf"/>
</dbReference>
<reference evidence="2 3" key="1">
    <citation type="submission" date="2019-08" db="EMBL/GenBank/DDBJ databases">
        <title>Isolation and enrichment of carboxydotrophic bacteria from anaerobic sludge for the production of bio-based chemicals from syngas.</title>
        <authorList>
            <person name="Antares A.L."/>
            <person name="Moreira J."/>
            <person name="Diender M."/>
            <person name="Parshina S.N."/>
            <person name="Stams A.J.M."/>
            <person name="Alves M."/>
            <person name="Alves J.I."/>
            <person name="Sousa D.Z."/>
        </authorList>
    </citation>
    <scope>NUCLEOTIDE SEQUENCE [LARGE SCALE GENOMIC DNA]</scope>
    <source>
        <strain evidence="2 3">JM</strain>
    </source>
</reference>
<accession>A0A5D0WNQ1</accession>
<dbReference type="GO" id="GO:0003676">
    <property type="term" value="F:nucleic acid binding"/>
    <property type="evidence" value="ECO:0007669"/>
    <property type="project" value="InterPro"/>
</dbReference>
<evidence type="ECO:0000313" key="3">
    <source>
        <dbReference type="Proteomes" id="UP000322619"/>
    </source>
</evidence>
<evidence type="ECO:0000313" key="2">
    <source>
        <dbReference type="EMBL" id="TYC85398.1"/>
    </source>
</evidence>